<feature type="compositionally biased region" description="Acidic residues" evidence="2">
    <location>
        <begin position="1103"/>
        <end position="1115"/>
    </location>
</feature>
<keyword evidence="1" id="KW-0677">Repeat</keyword>
<sequence>MPIVGIMAVKLAPVTYLFHRSTGPNHPAPIMRISRFVPRAAVTMVGSLLCVSTAAAQAIDSATIAGMRWRTIGPANFMGRFSDVVGIPGPSKTIIAASAAGGIWKTTNNGITWRPTFDDKRVVSMGALAIAPSDTQQVWAGTGEVNSRNSIEPGGGIFKSTDGGLTWQAKGLEKTEHIGRIAVHPTNPNIVIVAALGAAWRSNPERGLYRTTDGGNTWTLVKHVSDKAGFVDVAMHPKDPNIVFATSWERFRTPYSLWSGGPGSALWKSTDAGVTWNEVKGGGFPAGIKGRMSLDINLGNPNIIYMMIEASEKTTLPIVGERNPKLNGLWRSTDGGTTWTQMNNYNVRPFYYSQVRSDPKNADRVYFSSTDLQVSDDGGKTSRNTAQGVHVDDHGIWIDPNDPERWVLANDGGVAFTYDKGGNFSQGQNIPVAQFYEVAYDMSVPYNICTGAQDNGTWCGPSRRRTGTTSLGYWFTIAGGDGFYAAMDPTDPNIVYGESQGGNASRVNLKSGERMAFVKPSWQAKYKAWEDSIAVIRGNPLTPATRAQTTAINALRTQQKADSADQSLRFNWNSPFFISPHNPAVIYFAGNRVLKSVKRGEDLQLISPDLSRKLTAKLDTSLRLTGGITLDATGAETYGTVVALEESPARAGLLYAGTDDGHVWKSANDGGSWENLSSRIPGLPNGGEVYVTRVEASKFDTNVVYVAFDNHRWGDFKPYLFVSRDGGKSFSSLVSNLPTGGVGDYLHVVREDPTNPDVLYVGSSIGVYASIDRGATWTKLTGNWPSTPVYDLQIHPRDRELIAATHGRGIWILDVAPLQQMSKEIAAKPVHLFEPRPAQQWGEEPLRGASGNGNGQNFFATQNPAYGASISYRIAQGSTGQARISIVNATGDTVSSMTGPATTGLHTVTWNFALNARPAARAALTPSEKRDSILRAVRMPQVLDSLVAAKYDSVALSLARQLLNPPAGGFNAGRGGGGRAGAGACERPLTQWEAFCARPAEATTLRVGAPAGGGEGAAALQERATQLQNASSNPAVRRVFDLIGLPVPATGGRGGFGGALAGGGMANTGDFAVVLQVGGTVMKQRLRVENMGAAGGANPFGFSDDEDRDEDRDRR</sequence>
<name>A0A3D4VAQ9_9BACT</name>
<dbReference type="AlphaFoldDB" id="A0A3D4VAQ9"/>
<feature type="region of interest" description="Disordered" evidence="2">
    <location>
        <begin position="1093"/>
        <end position="1115"/>
    </location>
</feature>
<dbReference type="EMBL" id="DPIY01000010">
    <property type="protein sequence ID" value="HCT57832.1"/>
    <property type="molecule type" value="Genomic_DNA"/>
</dbReference>
<dbReference type="CDD" id="cd15482">
    <property type="entry name" value="Sialidase_non-viral"/>
    <property type="match status" value="2"/>
</dbReference>
<comment type="caution">
    <text evidence="4">The sequence shown here is derived from an EMBL/GenBank/DDBJ whole genome shotgun (WGS) entry which is preliminary data.</text>
</comment>
<dbReference type="InterPro" id="IPR015943">
    <property type="entry name" value="WD40/YVTN_repeat-like_dom_sf"/>
</dbReference>
<gene>
    <name evidence="4" type="ORF">DGD08_11580</name>
</gene>
<evidence type="ECO:0000259" key="3">
    <source>
        <dbReference type="Pfam" id="PF15902"/>
    </source>
</evidence>
<evidence type="ECO:0000256" key="2">
    <source>
        <dbReference type="SAM" id="MobiDB-lite"/>
    </source>
</evidence>
<dbReference type="Pfam" id="PF15902">
    <property type="entry name" value="Sortilin-Vps10"/>
    <property type="match status" value="1"/>
</dbReference>
<protein>
    <recommendedName>
        <fullName evidence="3">Sortilin N-terminal domain-containing protein</fullName>
    </recommendedName>
</protein>
<organism evidence="4 5">
    <name type="scientific">Gemmatimonas aurantiaca</name>
    <dbReference type="NCBI Taxonomy" id="173480"/>
    <lineage>
        <taxon>Bacteria</taxon>
        <taxon>Pseudomonadati</taxon>
        <taxon>Gemmatimonadota</taxon>
        <taxon>Gemmatimonadia</taxon>
        <taxon>Gemmatimonadales</taxon>
        <taxon>Gemmatimonadaceae</taxon>
        <taxon>Gemmatimonas</taxon>
    </lineage>
</organism>
<proteinExistence type="predicted"/>
<accession>A0A3D4VAQ9</accession>
<dbReference type="InterPro" id="IPR031778">
    <property type="entry name" value="Sortilin_N"/>
</dbReference>
<evidence type="ECO:0000313" key="5">
    <source>
        <dbReference type="Proteomes" id="UP000264071"/>
    </source>
</evidence>
<evidence type="ECO:0000256" key="1">
    <source>
        <dbReference type="ARBA" id="ARBA00022737"/>
    </source>
</evidence>
<dbReference type="PANTHER" id="PTHR12106:SF27">
    <property type="entry name" value="SORTILIN-RELATED RECEPTOR"/>
    <property type="match status" value="1"/>
</dbReference>
<dbReference type="SUPFAM" id="SSF110296">
    <property type="entry name" value="Oligoxyloglucan reducing end-specific cellobiohydrolase"/>
    <property type="match status" value="2"/>
</dbReference>
<dbReference type="Gene3D" id="2.130.10.10">
    <property type="entry name" value="YVTN repeat-like/Quinoprotein amine dehydrogenase"/>
    <property type="match status" value="4"/>
</dbReference>
<dbReference type="PANTHER" id="PTHR12106">
    <property type="entry name" value="SORTILIN RELATED"/>
    <property type="match status" value="1"/>
</dbReference>
<evidence type="ECO:0000313" key="4">
    <source>
        <dbReference type="EMBL" id="HCT57832.1"/>
    </source>
</evidence>
<reference evidence="4 5" key="1">
    <citation type="journal article" date="2018" name="Nat. Biotechnol.">
        <title>A standardized bacterial taxonomy based on genome phylogeny substantially revises the tree of life.</title>
        <authorList>
            <person name="Parks D.H."/>
            <person name="Chuvochina M."/>
            <person name="Waite D.W."/>
            <person name="Rinke C."/>
            <person name="Skarshewski A."/>
            <person name="Chaumeil P.A."/>
            <person name="Hugenholtz P."/>
        </authorList>
    </citation>
    <scope>NUCLEOTIDE SEQUENCE [LARGE SCALE GENOMIC DNA]</scope>
    <source>
        <strain evidence="4">UBA8844</strain>
    </source>
</reference>
<dbReference type="Proteomes" id="UP000264071">
    <property type="component" value="Unassembled WGS sequence"/>
</dbReference>
<feature type="domain" description="Sortilin N-terminal" evidence="3">
    <location>
        <begin position="208"/>
        <end position="368"/>
    </location>
</feature>
<dbReference type="InterPro" id="IPR050310">
    <property type="entry name" value="VPS10-sortilin"/>
</dbReference>